<evidence type="ECO:0000313" key="3">
    <source>
        <dbReference type="EMBL" id="OOP65842.1"/>
    </source>
</evidence>
<dbReference type="Gene3D" id="3.40.33.10">
    <property type="entry name" value="CAP"/>
    <property type="match status" value="1"/>
</dbReference>
<dbReference type="GO" id="GO:0008233">
    <property type="term" value="F:peptidase activity"/>
    <property type="evidence" value="ECO:0007669"/>
    <property type="project" value="UniProtKB-KW"/>
</dbReference>
<feature type="domain" description="SCP" evidence="1">
    <location>
        <begin position="259"/>
        <end position="375"/>
    </location>
</feature>
<accession>A0A8E2LCQ8</accession>
<dbReference type="Proteomes" id="UP000189761">
    <property type="component" value="Unassembled WGS sequence"/>
</dbReference>
<dbReference type="Pfam" id="PF00188">
    <property type="entry name" value="CAP"/>
    <property type="match status" value="1"/>
</dbReference>
<dbReference type="CDD" id="cd05379">
    <property type="entry name" value="CAP_bacterial"/>
    <property type="match status" value="1"/>
</dbReference>
<comment type="caution">
    <text evidence="3">The sequence shown here is derived from an EMBL/GenBank/DDBJ whole genome shotgun (WGS) entry which is preliminary data.</text>
</comment>
<keyword evidence="3" id="KW-0378">Hydrolase</keyword>
<sequence length="378" mass="44065">MNLFRLRLDLGIIFLLIFSWPSLKKELATSDFHKTVESIETNLKNMKENINLEERIKPVSDKVKQIISDIGFDIKEKQKIEQKELDKVKLTTPSNQMFSINNIELGDAKKDIEGKLGSAKRASQNEYGEDWYAYHKDYHQFFMVMYDQQNRVNGLYTNQNLISSTNGIKIGTSKEIVRNRLGKPLTSIQKGWIIYKFQKQSDYDVFLINDVYITIFYDKYENNTVTALQLISKDLEDKKKDYYTIANQSLEKGFEYQLFDLTNSARVNHQLPILTWDQHVKGTALDHSRDMAKNNYFDHTNLKGQSPFDRMSQDHISFILAGENIAYGQMSSIFAHEGLMNSMGHRKNILQKDYEYMGVGVAFNNESQPYYTQNFYAK</sequence>
<dbReference type="PANTHER" id="PTHR31157">
    <property type="entry name" value="SCP DOMAIN-CONTAINING PROTEIN"/>
    <property type="match status" value="1"/>
</dbReference>
<evidence type="ECO:0000259" key="2">
    <source>
        <dbReference type="Pfam" id="PF14504"/>
    </source>
</evidence>
<organism evidence="3 4">
    <name type="scientific">Heyndrickxia oleronia</name>
    <dbReference type="NCBI Taxonomy" id="38875"/>
    <lineage>
        <taxon>Bacteria</taxon>
        <taxon>Bacillati</taxon>
        <taxon>Bacillota</taxon>
        <taxon>Bacilli</taxon>
        <taxon>Bacillales</taxon>
        <taxon>Bacillaceae</taxon>
        <taxon>Heyndrickxia</taxon>
    </lineage>
</organism>
<evidence type="ECO:0000313" key="4">
    <source>
        <dbReference type="Proteomes" id="UP000189761"/>
    </source>
</evidence>
<dbReference type="SUPFAM" id="SSF55797">
    <property type="entry name" value="PR-1-like"/>
    <property type="match status" value="1"/>
</dbReference>
<dbReference type="PANTHER" id="PTHR31157:SF1">
    <property type="entry name" value="SCP DOMAIN-CONTAINING PROTEIN"/>
    <property type="match status" value="1"/>
</dbReference>
<protein>
    <submittedName>
        <fullName evidence="3">Serine protease</fullName>
    </submittedName>
</protein>
<dbReference type="GO" id="GO:0006508">
    <property type="term" value="P:proteolysis"/>
    <property type="evidence" value="ECO:0007669"/>
    <property type="project" value="UniProtKB-KW"/>
</dbReference>
<dbReference type="InterPro" id="IPR029410">
    <property type="entry name" value="CAP_assoc"/>
</dbReference>
<dbReference type="EMBL" id="MTLA01000439">
    <property type="protein sequence ID" value="OOP65842.1"/>
    <property type="molecule type" value="Genomic_DNA"/>
</dbReference>
<name>A0A8E2LCQ8_9BACI</name>
<keyword evidence="3" id="KW-0645">Protease</keyword>
<reference evidence="3 4" key="1">
    <citation type="submission" date="2017-01" db="EMBL/GenBank/DDBJ databases">
        <title>Draft genome sequence of Bacillus oleronius.</title>
        <authorList>
            <person name="Allam M."/>
        </authorList>
    </citation>
    <scope>NUCLEOTIDE SEQUENCE [LARGE SCALE GENOMIC DNA]</scope>
    <source>
        <strain evidence="3 4">DSM 9356</strain>
    </source>
</reference>
<dbReference type="Pfam" id="PF14504">
    <property type="entry name" value="CAP_assoc_N"/>
    <property type="match status" value="1"/>
</dbReference>
<dbReference type="AlphaFoldDB" id="A0A8E2LCQ8"/>
<keyword evidence="4" id="KW-1185">Reference proteome</keyword>
<dbReference type="InterPro" id="IPR035940">
    <property type="entry name" value="CAP_sf"/>
</dbReference>
<proteinExistence type="predicted"/>
<gene>
    <name evidence="3" type="ORF">BWZ43_24090</name>
</gene>
<evidence type="ECO:0000259" key="1">
    <source>
        <dbReference type="Pfam" id="PF00188"/>
    </source>
</evidence>
<dbReference type="InterPro" id="IPR014044">
    <property type="entry name" value="CAP_dom"/>
</dbReference>
<feature type="domain" description="CAP-associated" evidence="2">
    <location>
        <begin position="105"/>
        <end position="242"/>
    </location>
</feature>